<evidence type="ECO:0000256" key="4">
    <source>
        <dbReference type="ARBA" id="ARBA00022771"/>
    </source>
</evidence>
<dbReference type="Gene3D" id="3.30.160.60">
    <property type="entry name" value="Classic Zinc Finger"/>
    <property type="match status" value="13"/>
</dbReference>
<dbReference type="Proteomes" id="UP000008792">
    <property type="component" value="Unassembled WGS sequence"/>
</dbReference>
<evidence type="ECO:0000256" key="5">
    <source>
        <dbReference type="ARBA" id="ARBA00022833"/>
    </source>
</evidence>
<evidence type="ECO:0000259" key="11">
    <source>
        <dbReference type="PROSITE" id="PS50157"/>
    </source>
</evidence>
<evidence type="ECO:0000259" key="12">
    <source>
        <dbReference type="PROSITE" id="PS51915"/>
    </source>
</evidence>
<keyword evidence="2 9" id="KW-0479">Metal-binding</keyword>
<feature type="domain" description="C2H2-type" evidence="11">
    <location>
        <begin position="1404"/>
        <end position="1431"/>
    </location>
</feature>
<keyword evidence="3" id="KW-0677">Repeat</keyword>
<dbReference type="EMBL" id="CH940650">
    <property type="protein sequence ID" value="EDW66714.1"/>
    <property type="molecule type" value="Genomic_DNA"/>
</dbReference>
<feature type="domain" description="C2H2-type" evidence="11">
    <location>
        <begin position="1023"/>
        <end position="1050"/>
    </location>
</feature>
<feature type="domain" description="C2H2-type" evidence="11">
    <location>
        <begin position="1274"/>
        <end position="1302"/>
    </location>
</feature>
<evidence type="ECO:0000256" key="1">
    <source>
        <dbReference type="ARBA" id="ARBA00004123"/>
    </source>
</evidence>
<feature type="binding site" evidence="9">
    <location>
        <position position="7"/>
    </location>
    <ligand>
        <name>Zn(2+)</name>
        <dbReference type="ChEBI" id="CHEBI:29105"/>
    </ligand>
</feature>
<feature type="domain" description="C2H2-type" evidence="11">
    <location>
        <begin position="221"/>
        <end position="248"/>
    </location>
</feature>
<dbReference type="PROSITE" id="PS50157">
    <property type="entry name" value="ZINC_FINGER_C2H2_2"/>
    <property type="match status" value="19"/>
</dbReference>
<keyword evidence="4 8" id="KW-0863">Zinc-finger</keyword>
<evidence type="ECO:0000256" key="10">
    <source>
        <dbReference type="SAM" id="MobiDB-lite"/>
    </source>
</evidence>
<dbReference type="FunFam" id="3.30.160.60:FF:002403">
    <property type="entry name" value="zinc finger protein 420"/>
    <property type="match status" value="1"/>
</dbReference>
<feature type="domain" description="C2H2-type" evidence="11">
    <location>
        <begin position="1376"/>
        <end position="1403"/>
    </location>
</feature>
<protein>
    <submittedName>
        <fullName evidence="13">Uncharacterized protein, isoform A</fullName>
    </submittedName>
</protein>
<keyword evidence="6" id="KW-0238">DNA-binding</keyword>
<dbReference type="eggNOG" id="KOG1721">
    <property type="taxonomic scope" value="Eukaryota"/>
</dbReference>
<name>B4LX62_DROVI</name>
<dbReference type="InterPro" id="IPR012934">
    <property type="entry name" value="Znf_AD"/>
</dbReference>
<feature type="domain" description="C2H2-type" evidence="11">
    <location>
        <begin position="1348"/>
        <end position="1375"/>
    </location>
</feature>
<feature type="domain" description="C2H2-type" evidence="11">
    <location>
        <begin position="1166"/>
        <end position="1194"/>
    </location>
</feature>
<dbReference type="FunFam" id="3.30.160.60:FF:003156">
    <property type="entry name" value="Uncharacterized protein, isoform B"/>
    <property type="match status" value="1"/>
</dbReference>
<keyword evidence="5 9" id="KW-0862">Zinc</keyword>
<dbReference type="PhylomeDB" id="B4LX62"/>
<feature type="region of interest" description="Disordered" evidence="10">
    <location>
        <begin position="142"/>
        <end position="165"/>
    </location>
</feature>
<feature type="binding site" evidence="9">
    <location>
        <position position="58"/>
    </location>
    <ligand>
        <name>Zn(2+)</name>
        <dbReference type="ChEBI" id="CHEBI:29105"/>
    </ligand>
</feature>
<dbReference type="GO" id="GO:0008270">
    <property type="term" value="F:zinc ion binding"/>
    <property type="evidence" value="ECO:0007669"/>
    <property type="project" value="UniProtKB-UniRule"/>
</dbReference>
<dbReference type="GO" id="GO:0001228">
    <property type="term" value="F:DNA-binding transcription activator activity, RNA polymerase II-specific"/>
    <property type="evidence" value="ECO:0007669"/>
    <property type="project" value="TreeGrafter"/>
</dbReference>
<feature type="domain" description="C2H2-type" evidence="11">
    <location>
        <begin position="745"/>
        <end position="772"/>
    </location>
</feature>
<feature type="domain" description="C2H2-type" evidence="11">
    <location>
        <begin position="1432"/>
        <end position="1461"/>
    </location>
</feature>
<dbReference type="SMART" id="SM00868">
    <property type="entry name" value="zf-AD"/>
    <property type="match status" value="1"/>
</dbReference>
<comment type="subcellular location">
    <subcellularLocation>
        <location evidence="1">Nucleus</location>
    </subcellularLocation>
</comment>
<feature type="domain" description="C2H2-type" evidence="11">
    <location>
        <begin position="249"/>
        <end position="276"/>
    </location>
</feature>
<dbReference type="FunFam" id="3.30.160.60:FF:002455">
    <property type="entry name" value="FI03704p"/>
    <property type="match status" value="1"/>
</dbReference>
<feature type="region of interest" description="Disordered" evidence="10">
    <location>
        <begin position="688"/>
        <end position="709"/>
    </location>
</feature>
<feature type="domain" description="C2H2-type" evidence="11">
    <location>
        <begin position="401"/>
        <end position="429"/>
    </location>
</feature>
<evidence type="ECO:0000256" key="8">
    <source>
        <dbReference type="PROSITE-ProRule" id="PRU00042"/>
    </source>
</evidence>
<feature type="domain" description="C2H2-type" evidence="11">
    <location>
        <begin position="1052"/>
        <end position="1074"/>
    </location>
</feature>
<dbReference type="FunFam" id="3.30.160.60:FF:002538">
    <property type="entry name" value="Mot3p"/>
    <property type="match status" value="1"/>
</dbReference>
<feature type="domain" description="C2H2-type" evidence="11">
    <location>
        <begin position="715"/>
        <end position="742"/>
    </location>
</feature>
<feature type="domain" description="C2H2-type" evidence="11">
    <location>
        <begin position="1226"/>
        <end position="1254"/>
    </location>
</feature>
<dbReference type="HOGENOM" id="CLU_002678_17_2_1"/>
<dbReference type="SUPFAM" id="SSF57716">
    <property type="entry name" value="Glucocorticoid receptor-like (DNA-binding domain)"/>
    <property type="match status" value="1"/>
</dbReference>
<feature type="domain" description="C2H2-type" evidence="11">
    <location>
        <begin position="915"/>
        <end position="943"/>
    </location>
</feature>
<dbReference type="Pfam" id="PF07776">
    <property type="entry name" value="zf-AD"/>
    <property type="match status" value="1"/>
</dbReference>
<dbReference type="OMA" id="TQCENRE"/>
<dbReference type="PROSITE" id="PS00028">
    <property type="entry name" value="ZINC_FINGER_C2H2_1"/>
    <property type="match status" value="21"/>
</dbReference>
<keyword evidence="14" id="KW-1185">Reference proteome</keyword>
<reference evidence="13 14" key="1">
    <citation type="journal article" date="2007" name="Nature">
        <title>Evolution of genes and genomes on the Drosophila phylogeny.</title>
        <authorList>
            <consortium name="Drosophila 12 Genomes Consortium"/>
            <person name="Clark A.G."/>
            <person name="Eisen M.B."/>
            <person name="Smith D.R."/>
            <person name="Bergman C.M."/>
            <person name="Oliver B."/>
            <person name="Markow T.A."/>
            <person name="Kaufman T.C."/>
            <person name="Kellis M."/>
            <person name="Gelbart W."/>
            <person name="Iyer V.N."/>
            <person name="Pollard D.A."/>
            <person name="Sackton T.B."/>
            <person name="Larracuente A.M."/>
            <person name="Singh N.D."/>
            <person name="Abad J.P."/>
            <person name="Abt D.N."/>
            <person name="Adryan B."/>
            <person name="Aguade M."/>
            <person name="Akashi H."/>
            <person name="Anderson W.W."/>
            <person name="Aquadro C.F."/>
            <person name="Ardell D.H."/>
            <person name="Arguello R."/>
            <person name="Artieri C.G."/>
            <person name="Barbash D.A."/>
            <person name="Barker D."/>
            <person name="Barsanti P."/>
            <person name="Batterham P."/>
            <person name="Batzoglou S."/>
            <person name="Begun D."/>
            <person name="Bhutkar A."/>
            <person name="Blanco E."/>
            <person name="Bosak S.A."/>
            <person name="Bradley R.K."/>
            <person name="Brand A.D."/>
            <person name="Brent M.R."/>
            <person name="Brooks A.N."/>
            <person name="Brown R.H."/>
            <person name="Butlin R.K."/>
            <person name="Caggese C."/>
            <person name="Calvi B.R."/>
            <person name="Bernardo de Carvalho A."/>
            <person name="Caspi A."/>
            <person name="Castrezana S."/>
            <person name="Celniker S.E."/>
            <person name="Chang J.L."/>
            <person name="Chapple C."/>
            <person name="Chatterji S."/>
            <person name="Chinwalla A."/>
            <person name="Civetta A."/>
            <person name="Clifton S.W."/>
            <person name="Comeron J.M."/>
            <person name="Costello J.C."/>
            <person name="Coyne J.A."/>
            <person name="Daub J."/>
            <person name="David R.G."/>
            <person name="Delcher A.L."/>
            <person name="Delehaunty K."/>
            <person name="Do C.B."/>
            <person name="Ebling H."/>
            <person name="Edwards K."/>
            <person name="Eickbush T."/>
            <person name="Evans J.D."/>
            <person name="Filipski A."/>
            <person name="Findeiss S."/>
            <person name="Freyhult E."/>
            <person name="Fulton L."/>
            <person name="Fulton R."/>
            <person name="Garcia A.C."/>
            <person name="Gardiner A."/>
            <person name="Garfield D.A."/>
            <person name="Garvin B.E."/>
            <person name="Gibson G."/>
            <person name="Gilbert D."/>
            <person name="Gnerre S."/>
            <person name="Godfrey J."/>
            <person name="Good R."/>
            <person name="Gotea V."/>
            <person name="Gravely B."/>
            <person name="Greenberg A.J."/>
            <person name="Griffiths-Jones S."/>
            <person name="Gross S."/>
            <person name="Guigo R."/>
            <person name="Gustafson E.A."/>
            <person name="Haerty W."/>
            <person name="Hahn M.W."/>
            <person name="Halligan D.L."/>
            <person name="Halpern A.L."/>
            <person name="Halter G.M."/>
            <person name="Han M.V."/>
            <person name="Heger A."/>
            <person name="Hillier L."/>
            <person name="Hinrichs A.S."/>
            <person name="Holmes I."/>
            <person name="Hoskins R.A."/>
            <person name="Hubisz M.J."/>
            <person name="Hultmark D."/>
            <person name="Huntley M.A."/>
            <person name="Jaffe D.B."/>
            <person name="Jagadeeshan S."/>
            <person name="Jeck W.R."/>
            <person name="Johnson J."/>
            <person name="Jones C.D."/>
            <person name="Jordan W.C."/>
            <person name="Karpen G.H."/>
            <person name="Kataoka E."/>
            <person name="Keightley P.D."/>
            <person name="Kheradpour P."/>
            <person name="Kirkness E.F."/>
            <person name="Koerich L.B."/>
            <person name="Kristiansen K."/>
            <person name="Kudrna D."/>
            <person name="Kulathinal R.J."/>
            <person name="Kumar S."/>
            <person name="Kwok R."/>
            <person name="Lander E."/>
            <person name="Langley C.H."/>
            <person name="Lapoint R."/>
            <person name="Lazzaro B.P."/>
            <person name="Lee S.J."/>
            <person name="Levesque L."/>
            <person name="Li R."/>
            <person name="Lin C.F."/>
            <person name="Lin M.F."/>
            <person name="Lindblad-Toh K."/>
            <person name="Llopart A."/>
            <person name="Long M."/>
            <person name="Low L."/>
            <person name="Lozovsky E."/>
            <person name="Lu J."/>
            <person name="Luo M."/>
            <person name="Machado C.A."/>
            <person name="Makalowski W."/>
            <person name="Marzo M."/>
            <person name="Matsuda M."/>
            <person name="Matzkin L."/>
            <person name="McAllister B."/>
            <person name="McBride C.S."/>
            <person name="McKernan B."/>
            <person name="McKernan K."/>
            <person name="Mendez-Lago M."/>
            <person name="Minx P."/>
            <person name="Mollenhauer M.U."/>
            <person name="Montooth K."/>
            <person name="Mount S.M."/>
            <person name="Mu X."/>
            <person name="Myers E."/>
            <person name="Negre B."/>
            <person name="Newfeld S."/>
            <person name="Nielsen R."/>
            <person name="Noor M.A."/>
            <person name="O'Grady P."/>
            <person name="Pachter L."/>
            <person name="Papaceit M."/>
            <person name="Parisi M.J."/>
            <person name="Parisi M."/>
            <person name="Parts L."/>
            <person name="Pedersen J.S."/>
            <person name="Pesole G."/>
            <person name="Phillippy A.M."/>
            <person name="Ponting C.P."/>
            <person name="Pop M."/>
            <person name="Porcelli D."/>
            <person name="Powell J.R."/>
            <person name="Prohaska S."/>
            <person name="Pruitt K."/>
            <person name="Puig M."/>
            <person name="Quesneville H."/>
            <person name="Ram K.R."/>
            <person name="Rand D."/>
            <person name="Rasmussen M.D."/>
            <person name="Reed L.K."/>
            <person name="Reenan R."/>
            <person name="Reily A."/>
            <person name="Remington K.A."/>
            <person name="Rieger T.T."/>
            <person name="Ritchie M.G."/>
            <person name="Robin C."/>
            <person name="Rogers Y.H."/>
            <person name="Rohde C."/>
            <person name="Rozas J."/>
            <person name="Rubenfield M.J."/>
            <person name="Ruiz A."/>
            <person name="Russo S."/>
            <person name="Salzberg S.L."/>
            <person name="Sanchez-Gracia A."/>
            <person name="Saranga D.J."/>
            <person name="Sato H."/>
            <person name="Schaeffer S.W."/>
            <person name="Schatz M.C."/>
            <person name="Schlenke T."/>
            <person name="Schwartz R."/>
            <person name="Segarra C."/>
            <person name="Singh R.S."/>
            <person name="Sirot L."/>
            <person name="Sirota M."/>
            <person name="Sisneros N.B."/>
            <person name="Smith C.D."/>
            <person name="Smith T.F."/>
            <person name="Spieth J."/>
            <person name="Stage D.E."/>
            <person name="Stark A."/>
            <person name="Stephan W."/>
            <person name="Strausberg R.L."/>
            <person name="Strempel S."/>
            <person name="Sturgill D."/>
            <person name="Sutton G."/>
            <person name="Sutton G.G."/>
            <person name="Tao W."/>
            <person name="Teichmann S."/>
            <person name="Tobari Y.N."/>
            <person name="Tomimura Y."/>
            <person name="Tsolas J.M."/>
            <person name="Valente V.L."/>
            <person name="Venter E."/>
            <person name="Venter J.C."/>
            <person name="Vicario S."/>
            <person name="Vieira F.G."/>
            <person name="Vilella A.J."/>
            <person name="Villasante A."/>
            <person name="Walenz B."/>
            <person name="Wang J."/>
            <person name="Wasserman M."/>
            <person name="Watts T."/>
            <person name="Wilson D."/>
            <person name="Wilson R.K."/>
            <person name="Wing R.A."/>
            <person name="Wolfner M.F."/>
            <person name="Wong A."/>
            <person name="Wong G.K."/>
            <person name="Wu C.I."/>
            <person name="Wu G."/>
            <person name="Yamamoto D."/>
            <person name="Yang H.P."/>
            <person name="Yang S.P."/>
            <person name="Yorke J.A."/>
            <person name="Yoshida K."/>
            <person name="Zdobnov E."/>
            <person name="Zhang P."/>
            <person name="Zhang Y."/>
            <person name="Zimin A.V."/>
            <person name="Baldwin J."/>
            <person name="Abdouelleil A."/>
            <person name="Abdulkadir J."/>
            <person name="Abebe A."/>
            <person name="Abera B."/>
            <person name="Abreu J."/>
            <person name="Acer S.C."/>
            <person name="Aftuck L."/>
            <person name="Alexander A."/>
            <person name="An P."/>
            <person name="Anderson E."/>
            <person name="Anderson S."/>
            <person name="Arachi H."/>
            <person name="Azer M."/>
            <person name="Bachantsang P."/>
            <person name="Barry A."/>
            <person name="Bayul T."/>
            <person name="Berlin A."/>
            <person name="Bessette D."/>
            <person name="Bloom T."/>
            <person name="Blye J."/>
            <person name="Boguslavskiy L."/>
            <person name="Bonnet C."/>
            <person name="Boukhgalter B."/>
            <person name="Bourzgui I."/>
            <person name="Brown A."/>
            <person name="Cahill P."/>
            <person name="Channer S."/>
            <person name="Cheshatsang Y."/>
            <person name="Chuda L."/>
            <person name="Citroen M."/>
            <person name="Collymore A."/>
            <person name="Cooke P."/>
            <person name="Costello M."/>
            <person name="D'Aco K."/>
            <person name="Daza R."/>
            <person name="De Haan G."/>
            <person name="DeGray S."/>
            <person name="DeMaso C."/>
            <person name="Dhargay N."/>
            <person name="Dooley K."/>
            <person name="Dooley E."/>
            <person name="Doricent M."/>
            <person name="Dorje P."/>
            <person name="Dorjee K."/>
            <person name="Dupes A."/>
            <person name="Elong R."/>
            <person name="Falk J."/>
            <person name="Farina A."/>
            <person name="Faro S."/>
            <person name="Ferguson D."/>
            <person name="Fisher S."/>
            <person name="Foley C.D."/>
            <person name="Franke A."/>
            <person name="Friedrich D."/>
            <person name="Gadbois L."/>
            <person name="Gearin G."/>
            <person name="Gearin C.R."/>
            <person name="Giannoukos G."/>
            <person name="Goode T."/>
            <person name="Graham J."/>
            <person name="Grandbois E."/>
            <person name="Grewal S."/>
            <person name="Gyaltsen K."/>
            <person name="Hafez N."/>
            <person name="Hagos B."/>
            <person name="Hall J."/>
            <person name="Henson C."/>
            <person name="Hollinger A."/>
            <person name="Honan T."/>
            <person name="Huard M.D."/>
            <person name="Hughes L."/>
            <person name="Hurhula B."/>
            <person name="Husby M.E."/>
            <person name="Kamat A."/>
            <person name="Kanga B."/>
            <person name="Kashin S."/>
            <person name="Khazanovich D."/>
            <person name="Kisner P."/>
            <person name="Lance K."/>
            <person name="Lara M."/>
            <person name="Lee W."/>
            <person name="Lennon N."/>
            <person name="Letendre F."/>
            <person name="LeVine R."/>
            <person name="Lipovsky A."/>
            <person name="Liu X."/>
            <person name="Liu J."/>
            <person name="Liu S."/>
            <person name="Lokyitsang T."/>
            <person name="Lokyitsang Y."/>
            <person name="Lubonja R."/>
            <person name="Lui A."/>
            <person name="MacDonald P."/>
            <person name="Magnisalis V."/>
            <person name="Maru K."/>
            <person name="Matthews C."/>
            <person name="McCusker W."/>
            <person name="McDonough S."/>
            <person name="Mehta T."/>
            <person name="Meldrim J."/>
            <person name="Meneus L."/>
            <person name="Mihai O."/>
            <person name="Mihalev A."/>
            <person name="Mihova T."/>
            <person name="Mittelman R."/>
            <person name="Mlenga V."/>
            <person name="Montmayeur A."/>
            <person name="Mulrain L."/>
            <person name="Navidi A."/>
            <person name="Naylor J."/>
            <person name="Negash T."/>
            <person name="Nguyen T."/>
            <person name="Nguyen N."/>
            <person name="Nicol R."/>
            <person name="Norbu C."/>
            <person name="Norbu N."/>
            <person name="Novod N."/>
            <person name="O'Neill B."/>
            <person name="Osman S."/>
            <person name="Markiewicz E."/>
            <person name="Oyono O.L."/>
            <person name="Patti C."/>
            <person name="Phunkhang P."/>
            <person name="Pierre F."/>
            <person name="Priest M."/>
            <person name="Raghuraman S."/>
            <person name="Rege F."/>
            <person name="Reyes R."/>
            <person name="Rise C."/>
            <person name="Rogov P."/>
            <person name="Ross K."/>
            <person name="Ryan E."/>
            <person name="Settipalli S."/>
            <person name="Shea T."/>
            <person name="Sherpa N."/>
            <person name="Shi L."/>
            <person name="Shih D."/>
            <person name="Sparrow T."/>
            <person name="Spaulding J."/>
            <person name="Stalker J."/>
            <person name="Stange-Thomann N."/>
            <person name="Stavropoulos S."/>
            <person name="Stone C."/>
            <person name="Strader C."/>
            <person name="Tesfaye S."/>
            <person name="Thomson T."/>
            <person name="Thoulutsang Y."/>
            <person name="Thoulutsang D."/>
            <person name="Topham K."/>
            <person name="Topping I."/>
            <person name="Tsamla T."/>
            <person name="Vassiliev H."/>
            <person name="Vo A."/>
            <person name="Wangchuk T."/>
            <person name="Wangdi T."/>
            <person name="Weiand M."/>
            <person name="Wilkinson J."/>
            <person name="Wilson A."/>
            <person name="Yadav S."/>
            <person name="Young G."/>
            <person name="Yu Q."/>
            <person name="Zembek L."/>
            <person name="Zhong D."/>
            <person name="Zimmer A."/>
            <person name="Zwirko Z."/>
            <person name="Jaffe D.B."/>
            <person name="Alvarez P."/>
            <person name="Brockman W."/>
            <person name="Butler J."/>
            <person name="Chin C."/>
            <person name="Gnerre S."/>
            <person name="Grabherr M."/>
            <person name="Kleber M."/>
            <person name="Mauceli E."/>
            <person name="MacCallum I."/>
        </authorList>
    </citation>
    <scope>NUCLEOTIDE SEQUENCE [LARGE SCALE GENOMIC DNA]</scope>
    <source>
        <strain evidence="14">Tucson 15010-1051.87</strain>
    </source>
</reference>
<feature type="domain" description="C2H2-type" evidence="11">
    <location>
        <begin position="1320"/>
        <end position="1347"/>
    </location>
</feature>
<evidence type="ECO:0000256" key="3">
    <source>
        <dbReference type="ARBA" id="ARBA00022737"/>
    </source>
</evidence>
<dbReference type="InterPro" id="IPR036236">
    <property type="entry name" value="Znf_C2H2_sf"/>
</dbReference>
<evidence type="ECO:0000256" key="7">
    <source>
        <dbReference type="ARBA" id="ARBA00023242"/>
    </source>
</evidence>
<evidence type="ECO:0000313" key="13">
    <source>
        <dbReference type="EMBL" id="EDW66714.1"/>
    </source>
</evidence>
<dbReference type="GO" id="GO:0005634">
    <property type="term" value="C:nucleus"/>
    <property type="evidence" value="ECO:0007669"/>
    <property type="project" value="UniProtKB-SubCell"/>
</dbReference>
<evidence type="ECO:0000256" key="6">
    <source>
        <dbReference type="ARBA" id="ARBA00023125"/>
    </source>
</evidence>
<feature type="domain" description="C2H2-type" evidence="11">
    <location>
        <begin position="975"/>
        <end position="1003"/>
    </location>
</feature>
<dbReference type="OrthoDB" id="8117402at2759"/>
<dbReference type="SUPFAM" id="SSF57667">
    <property type="entry name" value="beta-beta-alpha zinc fingers"/>
    <property type="match status" value="10"/>
</dbReference>
<dbReference type="SMART" id="SM00355">
    <property type="entry name" value="ZnF_C2H2"/>
    <property type="match status" value="27"/>
</dbReference>
<feature type="domain" description="C2H2-type" evidence="11">
    <location>
        <begin position="665"/>
        <end position="693"/>
    </location>
</feature>
<feature type="binding site" evidence="9">
    <location>
        <position position="55"/>
    </location>
    <ligand>
        <name>Zn(2+)</name>
        <dbReference type="ChEBI" id="CHEBI:29105"/>
    </ligand>
</feature>
<accession>B4LX62</accession>
<dbReference type="Gene3D" id="3.40.1800.20">
    <property type="match status" value="1"/>
</dbReference>
<dbReference type="FunFam" id="3.30.160.60:FF:000512">
    <property type="entry name" value="zinc finger protein 197 isoform X1"/>
    <property type="match status" value="1"/>
</dbReference>
<organism evidence="13 14">
    <name type="scientific">Drosophila virilis</name>
    <name type="common">Fruit fly</name>
    <dbReference type="NCBI Taxonomy" id="7244"/>
    <lineage>
        <taxon>Eukaryota</taxon>
        <taxon>Metazoa</taxon>
        <taxon>Ecdysozoa</taxon>
        <taxon>Arthropoda</taxon>
        <taxon>Hexapoda</taxon>
        <taxon>Insecta</taxon>
        <taxon>Pterygota</taxon>
        <taxon>Neoptera</taxon>
        <taxon>Endopterygota</taxon>
        <taxon>Diptera</taxon>
        <taxon>Brachycera</taxon>
        <taxon>Muscomorpha</taxon>
        <taxon>Ephydroidea</taxon>
        <taxon>Drosophilidae</taxon>
        <taxon>Drosophila</taxon>
    </lineage>
</organism>
<dbReference type="PROSITE" id="PS51915">
    <property type="entry name" value="ZAD"/>
    <property type="match status" value="1"/>
</dbReference>
<feature type="domain" description="ZAD" evidence="12">
    <location>
        <begin position="5"/>
        <end position="82"/>
    </location>
</feature>
<evidence type="ECO:0000313" key="14">
    <source>
        <dbReference type="Proteomes" id="UP000008792"/>
    </source>
</evidence>
<proteinExistence type="predicted"/>
<dbReference type="Pfam" id="PF00096">
    <property type="entry name" value="zf-C2H2"/>
    <property type="match status" value="6"/>
</dbReference>
<feature type="domain" description="C2H2-type" evidence="11">
    <location>
        <begin position="605"/>
        <end position="633"/>
    </location>
</feature>
<gene>
    <name evidence="13" type="primary">Dvir\GJ23475</name>
    <name evidence="13" type="ORF">Dvir_GJ23475</name>
</gene>
<dbReference type="FunFam" id="3.30.160.60:FF:000303">
    <property type="entry name" value="Zinc finger protein 41"/>
    <property type="match status" value="1"/>
</dbReference>
<feature type="binding site" evidence="9">
    <location>
        <position position="10"/>
    </location>
    <ligand>
        <name>Zn(2+)</name>
        <dbReference type="ChEBI" id="CHEBI:29105"/>
    </ligand>
</feature>
<evidence type="ECO:0000256" key="2">
    <source>
        <dbReference type="ARBA" id="ARBA00022723"/>
    </source>
</evidence>
<dbReference type="InterPro" id="IPR013087">
    <property type="entry name" value="Znf_C2H2_type"/>
</dbReference>
<feature type="compositionally biased region" description="Basic and acidic residues" evidence="10">
    <location>
        <begin position="688"/>
        <end position="704"/>
    </location>
</feature>
<dbReference type="GO" id="GO:0000978">
    <property type="term" value="F:RNA polymerase II cis-regulatory region sequence-specific DNA binding"/>
    <property type="evidence" value="ECO:0007669"/>
    <property type="project" value="TreeGrafter"/>
</dbReference>
<dbReference type="FunFam" id="3.30.160.60:FF:001119">
    <property type="entry name" value="zinc finger protein 408"/>
    <property type="match status" value="1"/>
</dbReference>
<evidence type="ECO:0000256" key="9">
    <source>
        <dbReference type="PROSITE-ProRule" id="PRU01263"/>
    </source>
</evidence>
<keyword evidence="7" id="KW-0539">Nucleus</keyword>
<sequence>MLPTDICRTCALQDDSLLPLATRTNKYANKSFSDILHELTQNDDQTDDCLPQYLCGECLHKLEAAYAFVLQARQAQEQLLLQLRKGSLRQCLEEVPIDIRMQDIKNETDVDIESEPNKKTQNESLLEDAGEIEEPEIAAVSGPALKWQTESDSDNTKAGVDEQDMDLKPKQLRRSLRKAKHGIVSENEASFANMKSLTVNRRRGRPARHPKKGNINEEGRHTCEVCGKTFSWHRDMVRHARIHFEQAAYMCDSCGKSFLRKDKYMFHLRSHEKRAAKWQALQLSSEWRFAERLYSSGRLKHVICKLCGLKCQRIRELRDHLACHVSMETLSTLSMESDVVIEQFANEQQQLDLVQIKQQVCADIAKGRELLDRYCAVVNAYGYELCLSDSDEELADLTPQYQCMPCNTTFTRKYRLMRHTLEEHTHSEADVPWQRCNVCQIGFVCAKLLEQHQRTQCHNKLKRYSCPSCPGKFIWKQNLKQHACSQSNGVQNEQQEQKIAHQFQCCLCDAQLHSMGGLRAHLLTHRDGRSGIDPDKRAAFFRTYYPDGLACSLLELSARIAGDFEAKDYGRYFNASTSSGQELDFFDSETDLSDEEQLSSVAALHICSLCGETTIRRTQLLEHQQQQHSSDRLPHACENCDMSFVADSLLQRHRQRICDKLHAKYHCQFCSQRFYWHSNYERHLKLQHEKEDKTEVTEEQEPRLRSKRHPTAAKLQCGECEKVFIWPKDLTRHKRIHQPQALAQYECPHCERKFHRKDGLKSHMRVHGEQQLDRTIASDQPSSVLHHMPLVLTQLCRPNGCKQIQCMICLSQHTKIADLRAHLLNHQFAVMFAENRGKSESIENISRALYPELATPLDQQQLIRRIQSDVAKGLELERFISITNEAGIELSLDSSETETDSDSAEAVRSSKERLYSCELCQLKVQRKHQLYAHQLEQHTWQEATRVCTHCQARFVNEQLLEHHYRTLCRNAQRRFLCRKCPMRFRWRENLKLHMDVAHQEASEEHLKLGIQLNGTHLLPIVSYDCTECNRSFKMQKDLTRHTLMHAQDSSIYRCRWCARRFYRLANLLQHIERHGISAEQLPYAEALLNASRHPHGQKCIQCKVCNISYPTIAALRAHLQSAPGGTHHGLDSMLNYSITNQQGYELQLDDSETDEEAKPPGTPTHYTCSMCQLRCVRKFELHQHQQAMHRLERISEGCDLCIFKSVSPDLINYHRRVLCDNTEKKFKCIKCGYKFMWEANLLQHVKLQHPSSELQQEVTAMLETETSSTECQIFQCGQCPSKYNRKDRLTAHIKKYHSAETSSKAATTKAATGAKQQKSFLCAFCGKAVSSSSNLIIHIRRHTGEKPFKCDYCDMAFPRSSDLQCHRRTHTGERPHVCTVCQKGFARSYKLQQHMRIHNGERPYKCTYCDKSFTQSNDLTLHIRRHTGERPYQCNTCGERFIQGTALKNHRLQNGHYETEADQVKDV</sequence>
<dbReference type="PANTHER" id="PTHR24376">
    <property type="entry name" value="ZINC FINGER PROTEIN"/>
    <property type="match status" value="1"/>
</dbReference>
<dbReference type="PANTHER" id="PTHR24376:SF243">
    <property type="entry name" value="C2H2-TYPE DOMAIN-CONTAINING PROTEIN"/>
    <property type="match status" value="1"/>
</dbReference>